<protein>
    <submittedName>
        <fullName evidence="3">2TM domain-containing protein</fullName>
    </submittedName>
</protein>
<feature type="transmembrane region" description="Helical" evidence="1">
    <location>
        <begin position="21"/>
        <end position="44"/>
    </location>
</feature>
<feature type="domain" description="2TM" evidence="2">
    <location>
        <begin position="11"/>
        <end position="102"/>
    </location>
</feature>
<dbReference type="Proteomes" id="UP001596415">
    <property type="component" value="Unassembled WGS sequence"/>
</dbReference>
<sequence length="113" mass="13551">MKTERAQKIAYAKNRIKEIKDFYSHLLVYIFVNLIIVLAGIGFLETIIDGYPSDFRSWFSWNIIVIPFFWGIGLLFHAAKAFHWNPFFGKQWEARKMKEYLEKEEKIKNNMIK</sequence>
<reference evidence="4" key="1">
    <citation type="journal article" date="2019" name="Int. J. Syst. Evol. Microbiol.">
        <title>The Global Catalogue of Microorganisms (GCM) 10K type strain sequencing project: providing services to taxonomists for standard genome sequencing and annotation.</title>
        <authorList>
            <consortium name="The Broad Institute Genomics Platform"/>
            <consortium name="The Broad Institute Genome Sequencing Center for Infectious Disease"/>
            <person name="Wu L."/>
            <person name="Ma J."/>
        </authorList>
    </citation>
    <scope>NUCLEOTIDE SEQUENCE [LARGE SCALE GENOMIC DNA]</scope>
    <source>
        <strain evidence="4">CGMCC 1.16306</strain>
    </source>
</reference>
<keyword evidence="4" id="KW-1185">Reference proteome</keyword>
<dbReference type="Pfam" id="PF13239">
    <property type="entry name" value="2TM"/>
    <property type="match status" value="1"/>
</dbReference>
<feature type="transmembrane region" description="Helical" evidence="1">
    <location>
        <begin position="59"/>
        <end position="79"/>
    </location>
</feature>
<evidence type="ECO:0000313" key="4">
    <source>
        <dbReference type="Proteomes" id="UP001596415"/>
    </source>
</evidence>
<evidence type="ECO:0000313" key="3">
    <source>
        <dbReference type="EMBL" id="MFC7357549.1"/>
    </source>
</evidence>
<accession>A0ABW2MTH6</accession>
<evidence type="ECO:0000256" key="1">
    <source>
        <dbReference type="SAM" id="Phobius"/>
    </source>
</evidence>
<dbReference type="EMBL" id="JBHTBN010000003">
    <property type="protein sequence ID" value="MFC7357549.1"/>
    <property type="molecule type" value="Genomic_DNA"/>
</dbReference>
<keyword evidence="1" id="KW-0472">Membrane</keyword>
<comment type="caution">
    <text evidence="3">The sequence shown here is derived from an EMBL/GenBank/DDBJ whole genome shotgun (WGS) entry which is preliminary data.</text>
</comment>
<proteinExistence type="predicted"/>
<organism evidence="3 4">
    <name type="scientific">Jejudonia soesokkakensis</name>
    <dbReference type="NCBI Taxonomy" id="1323432"/>
    <lineage>
        <taxon>Bacteria</taxon>
        <taxon>Pseudomonadati</taxon>
        <taxon>Bacteroidota</taxon>
        <taxon>Flavobacteriia</taxon>
        <taxon>Flavobacteriales</taxon>
        <taxon>Flavobacteriaceae</taxon>
        <taxon>Jejudonia</taxon>
    </lineage>
</organism>
<name>A0ABW2MTH6_9FLAO</name>
<dbReference type="RefSeq" id="WP_380217394.1">
    <property type="nucleotide sequence ID" value="NZ_JBHTBN010000003.1"/>
</dbReference>
<keyword evidence="1" id="KW-0812">Transmembrane</keyword>
<gene>
    <name evidence="3" type="ORF">ACFQO1_07610</name>
</gene>
<keyword evidence="1" id="KW-1133">Transmembrane helix</keyword>
<evidence type="ECO:0000259" key="2">
    <source>
        <dbReference type="Pfam" id="PF13239"/>
    </source>
</evidence>
<dbReference type="InterPro" id="IPR025698">
    <property type="entry name" value="2TM_dom"/>
</dbReference>